<sequence>MALKHIDLHAPLNRIEFLVPDLIPCGYITFLGAREGVGKTTLLTGLAWQMTRPSGGEFIGRPVPRGPVIYLNTDAADGQSRPVRFWLEQHRATFPDGDMNGVTVLENTGAGLSPDEFKELLTLAAAEQARCIIIDSFMGTFPGIDGNKLDAVMLPMLALRDFASKTGAAVIVTDHLPKKAVGEKEGDRGIMGSTGKTAQARAVHLLTRVPPNEVNGLDVLRWEVRKASFSKSGYALGLEIQRTFDDEDRALSVYLTPYDLPEEEAGGDTRGARATAAVMNHLDSSGGETVAHAALLALAIERGNLRERAAREAVGRALGLMWDRIEEVKQPGRGAPKAYRLKADPDIQCHTATNTLEAVQDSVLFVAVPNCQSSETATNAEEEGEDIAGVLVI</sequence>
<dbReference type="EMBL" id="BMQL01000029">
    <property type="protein sequence ID" value="GGR22537.1"/>
    <property type="molecule type" value="Genomic_DNA"/>
</dbReference>
<dbReference type="RefSeq" id="WP_189092103.1">
    <property type="nucleotide sequence ID" value="NZ_BMQL01000029.1"/>
</dbReference>
<dbReference type="SMART" id="SM00382">
    <property type="entry name" value="AAA"/>
    <property type="match status" value="1"/>
</dbReference>
<dbReference type="Pfam" id="PF13481">
    <property type="entry name" value="AAA_25"/>
    <property type="match status" value="1"/>
</dbReference>
<evidence type="ECO:0000259" key="1">
    <source>
        <dbReference type="SMART" id="SM00382"/>
    </source>
</evidence>
<accession>A0A918CIB0</accession>
<organism evidence="2 3">
    <name type="scientific">Deinococcus ruber</name>
    <dbReference type="NCBI Taxonomy" id="1848197"/>
    <lineage>
        <taxon>Bacteria</taxon>
        <taxon>Thermotogati</taxon>
        <taxon>Deinococcota</taxon>
        <taxon>Deinococci</taxon>
        <taxon>Deinococcales</taxon>
        <taxon>Deinococcaceae</taxon>
        <taxon>Deinococcus</taxon>
    </lineage>
</organism>
<dbReference type="AlphaFoldDB" id="A0A918CIB0"/>
<proteinExistence type="predicted"/>
<comment type="caution">
    <text evidence="2">The sequence shown here is derived from an EMBL/GenBank/DDBJ whole genome shotgun (WGS) entry which is preliminary data.</text>
</comment>
<name>A0A918CIB0_9DEIO</name>
<reference evidence="2" key="2">
    <citation type="submission" date="2020-09" db="EMBL/GenBank/DDBJ databases">
        <authorList>
            <person name="Sun Q."/>
            <person name="Ohkuma M."/>
        </authorList>
    </citation>
    <scope>NUCLEOTIDE SEQUENCE</scope>
    <source>
        <strain evidence="2">JCM 31311</strain>
    </source>
</reference>
<dbReference type="InterPro" id="IPR003593">
    <property type="entry name" value="AAA+_ATPase"/>
</dbReference>
<feature type="domain" description="AAA+ ATPase" evidence="1">
    <location>
        <begin position="25"/>
        <end position="208"/>
    </location>
</feature>
<protein>
    <recommendedName>
        <fullName evidence="1">AAA+ ATPase domain-containing protein</fullName>
    </recommendedName>
</protein>
<dbReference type="InterPro" id="IPR027417">
    <property type="entry name" value="P-loop_NTPase"/>
</dbReference>
<evidence type="ECO:0000313" key="3">
    <source>
        <dbReference type="Proteomes" id="UP000603865"/>
    </source>
</evidence>
<reference evidence="2" key="1">
    <citation type="journal article" date="2014" name="Int. J. Syst. Evol. Microbiol.">
        <title>Complete genome sequence of Corynebacterium casei LMG S-19264T (=DSM 44701T), isolated from a smear-ripened cheese.</title>
        <authorList>
            <consortium name="US DOE Joint Genome Institute (JGI-PGF)"/>
            <person name="Walter F."/>
            <person name="Albersmeier A."/>
            <person name="Kalinowski J."/>
            <person name="Ruckert C."/>
        </authorList>
    </citation>
    <scope>NUCLEOTIDE SEQUENCE</scope>
    <source>
        <strain evidence="2">JCM 31311</strain>
    </source>
</reference>
<dbReference type="Gene3D" id="3.40.50.300">
    <property type="entry name" value="P-loop containing nucleotide triphosphate hydrolases"/>
    <property type="match status" value="1"/>
</dbReference>
<gene>
    <name evidence="2" type="ORF">GCM10008957_38210</name>
</gene>
<dbReference type="SUPFAM" id="SSF52540">
    <property type="entry name" value="P-loop containing nucleoside triphosphate hydrolases"/>
    <property type="match status" value="1"/>
</dbReference>
<keyword evidence="3" id="KW-1185">Reference proteome</keyword>
<evidence type="ECO:0000313" key="2">
    <source>
        <dbReference type="EMBL" id="GGR22537.1"/>
    </source>
</evidence>
<dbReference type="Proteomes" id="UP000603865">
    <property type="component" value="Unassembled WGS sequence"/>
</dbReference>